<feature type="domain" description="PAS" evidence="8">
    <location>
        <begin position="1398"/>
        <end position="1480"/>
    </location>
</feature>
<comment type="caution">
    <text evidence="10">The sequence shown here is derived from an EMBL/GenBank/DDBJ whole genome shotgun (WGS) entry which is preliminary data.</text>
</comment>
<dbReference type="SMART" id="SM00388">
    <property type="entry name" value="HisKA"/>
    <property type="match status" value="1"/>
</dbReference>
<evidence type="ECO:0000259" key="7">
    <source>
        <dbReference type="PROSITE" id="PS50109"/>
    </source>
</evidence>
<protein>
    <recommendedName>
        <fullName evidence="2">histidine kinase</fullName>
        <ecNumber evidence="2">2.7.13.3</ecNumber>
    </recommendedName>
</protein>
<dbReference type="InterPro" id="IPR000700">
    <property type="entry name" value="PAS-assoc_C"/>
</dbReference>
<name>A0ABN8EPG5_9BACT</name>
<dbReference type="InterPro" id="IPR004358">
    <property type="entry name" value="Sig_transdc_His_kin-like_C"/>
</dbReference>
<dbReference type="Pfam" id="PF08447">
    <property type="entry name" value="PAS_3"/>
    <property type="match status" value="2"/>
</dbReference>
<dbReference type="InterPro" id="IPR052162">
    <property type="entry name" value="Sensor_kinase/Photoreceptor"/>
</dbReference>
<feature type="domain" description="Histidine kinase" evidence="7">
    <location>
        <begin position="1667"/>
        <end position="1883"/>
    </location>
</feature>
<dbReference type="SMART" id="SM00387">
    <property type="entry name" value="HATPase_c"/>
    <property type="match status" value="1"/>
</dbReference>
<feature type="domain" description="PAS" evidence="8">
    <location>
        <begin position="1290"/>
        <end position="1318"/>
    </location>
</feature>
<dbReference type="EC" id="2.7.13.3" evidence="2"/>
<dbReference type="CDD" id="cd00082">
    <property type="entry name" value="HisKA"/>
    <property type="match status" value="1"/>
</dbReference>
<dbReference type="PROSITE" id="PS50113">
    <property type="entry name" value="PAC"/>
    <property type="match status" value="5"/>
</dbReference>
<feature type="domain" description="PAS" evidence="8">
    <location>
        <begin position="637"/>
        <end position="710"/>
    </location>
</feature>
<dbReference type="PRINTS" id="PR00344">
    <property type="entry name" value="BCTRLSENSOR"/>
</dbReference>
<evidence type="ECO:0000259" key="8">
    <source>
        <dbReference type="PROSITE" id="PS50112"/>
    </source>
</evidence>
<evidence type="ECO:0000313" key="10">
    <source>
        <dbReference type="EMBL" id="CAH0994809.1"/>
    </source>
</evidence>
<dbReference type="Pfam" id="PF02518">
    <property type="entry name" value="HATPase_c"/>
    <property type="match status" value="1"/>
</dbReference>
<feature type="domain" description="PAC" evidence="9">
    <location>
        <begin position="1343"/>
        <end position="1397"/>
    </location>
</feature>
<dbReference type="PANTHER" id="PTHR43304">
    <property type="entry name" value="PHYTOCHROME-LIKE PROTEIN CPH1"/>
    <property type="match status" value="1"/>
</dbReference>
<dbReference type="InterPro" id="IPR000014">
    <property type="entry name" value="PAS"/>
</dbReference>
<feature type="domain" description="PAS" evidence="8">
    <location>
        <begin position="258"/>
        <end position="330"/>
    </location>
</feature>
<evidence type="ECO:0000256" key="4">
    <source>
        <dbReference type="ARBA" id="ARBA00022679"/>
    </source>
</evidence>
<dbReference type="InterPro" id="IPR036890">
    <property type="entry name" value="HATPase_C_sf"/>
</dbReference>
<feature type="domain" description="PAS" evidence="8">
    <location>
        <begin position="142"/>
        <end position="184"/>
    </location>
</feature>
<dbReference type="SUPFAM" id="SSF47384">
    <property type="entry name" value="Homodimeric domain of signal transducing histidine kinase"/>
    <property type="match status" value="1"/>
</dbReference>
<dbReference type="GO" id="GO:0016740">
    <property type="term" value="F:transferase activity"/>
    <property type="evidence" value="ECO:0007669"/>
    <property type="project" value="UniProtKB-KW"/>
</dbReference>
<feature type="domain" description="PAC" evidence="9">
    <location>
        <begin position="1590"/>
        <end position="1642"/>
    </location>
</feature>
<dbReference type="Gene3D" id="1.10.287.130">
    <property type="match status" value="1"/>
</dbReference>
<keyword evidence="5" id="KW-0418">Kinase</keyword>
<feature type="domain" description="PAS" evidence="8">
    <location>
        <begin position="385"/>
        <end position="457"/>
    </location>
</feature>
<evidence type="ECO:0000256" key="6">
    <source>
        <dbReference type="SAM" id="Coils"/>
    </source>
</evidence>
<gene>
    <name evidence="10" type="primary">sasA_4</name>
    <name evidence="10" type="ORF">EMA8858_00921</name>
</gene>
<dbReference type="Pfam" id="PF13426">
    <property type="entry name" value="PAS_9"/>
    <property type="match status" value="6"/>
</dbReference>
<evidence type="ECO:0000256" key="3">
    <source>
        <dbReference type="ARBA" id="ARBA00022553"/>
    </source>
</evidence>
<dbReference type="Pfam" id="PF13596">
    <property type="entry name" value="PAS_10"/>
    <property type="match status" value="1"/>
</dbReference>
<dbReference type="PROSITE" id="PS50112">
    <property type="entry name" value="PAS"/>
    <property type="match status" value="8"/>
</dbReference>
<comment type="catalytic activity">
    <reaction evidence="1">
        <text>ATP + protein L-histidine = ADP + protein N-phospho-L-histidine.</text>
        <dbReference type="EC" id="2.7.13.3"/>
    </reaction>
</comment>
<feature type="domain" description="PAS" evidence="8">
    <location>
        <begin position="759"/>
        <end position="832"/>
    </location>
</feature>
<feature type="domain" description="PAC" evidence="9">
    <location>
        <begin position="454"/>
        <end position="510"/>
    </location>
</feature>
<dbReference type="InterPro" id="IPR005467">
    <property type="entry name" value="His_kinase_dom"/>
</dbReference>
<feature type="domain" description="PAS" evidence="8">
    <location>
        <begin position="1141"/>
        <end position="1213"/>
    </location>
</feature>
<evidence type="ECO:0000256" key="1">
    <source>
        <dbReference type="ARBA" id="ARBA00000085"/>
    </source>
</evidence>
<evidence type="ECO:0000256" key="2">
    <source>
        <dbReference type="ARBA" id="ARBA00012438"/>
    </source>
</evidence>
<dbReference type="EMBL" id="CAKLPY010000001">
    <property type="protein sequence ID" value="CAH0994809.1"/>
    <property type="molecule type" value="Genomic_DNA"/>
</dbReference>
<dbReference type="InterPro" id="IPR036097">
    <property type="entry name" value="HisK_dim/P_sf"/>
</dbReference>
<sequence length="1884" mass="217832">MNLIHTHNIFKAFPLPSLLLSVNDFTFTINAVNTAYENENSIAAKAILGKSIFEHFISNGTEQGQTAQLEESLLNTLRTKETQKFVVIQSVLHKEATKKIEVKYFEIENIPVLNDKNEVESIIHTIKDVSEKFVSMLEKEQDLGIYKTMFQNSLTPFFITKPDGTIISTNYAATQLFGYTEAELQQIGRDGVIDPTTPSFNYFLEHQQKKGNILGEFVGIKKDGKKIPIEVFSQIFLTNEGIEKTFTRIIDISEKKRAEEEVSLLMNNTEESFILVDTNLIISTFNQQFKNLYKQYFNIEIKKGASILEYSQPDRLEKVKKIYENVLEGNKEQSHLGVCDRDGNKLLFSIKYNPAYDGHQQIIGVFVTISNITELIALEKKQKAQEADLKALIENTPDFIYSIDVNFNLITFNSSFSNLMKMLRNVQLERGMNVFDLFGEEKREKYLRFFEIIKKGERLVFEDTFLQNENITYYEVAANPIFNEKNVLIGINIFSKDITEQRKLKLKEEEQRAEFKALVDNMTDIVYSLDMDFNMITFNKAMVDASIGLIGKPPYKGINLLEHYAMGKADLLKNNFQKAFEGESVTFIYDEMIAGVLQYFEVTVNPIFSDENIQTGFSVLSKIITEKVIAEKTTQDTLHHLNNILDLSLDVICTFDDEGKFVSVNAASKKLWGYYPHELIGKSFLDFVYPEDKEKTIEISLKITSNIEVAHFENRYVRKDGRVVDILWSNRWESKSRLVYCTAKDITEKKAIDNLLVESFNRYKYLFENNPAPMFIFDFKTLQIIDCNNETLLKYGYEREEFLQLSVKDIRPKEDIHFITEATKSEEAFKSLNRKIYRHKKKSGELISVETVGHLMTLGEKRVVLVQIQDVTEQVRAFRELRNNEAKLRTATNIAKLGYWQLNLNTKVFDISEDIFNIFTGLQESFVLTYDSFLNAIHPEDKKKYEEAEKLAFNGESEINNEIRIILKNGSLNWVKIIGKFVKDNDGNVFLLEGTIQDITEQKNSQLALEERNIFIETAFDNLPIGIAVNKIDDGKSTLMNKKFGEIYGWPPEMLTDVQNFFEKIFPDKIYRAEISQRILTDIESGDITRMSWDGIVITTQTGEKRIVNGKNIPLYDQNLIISSVVDVTEINAAQQKIIQSNERYRLATKATSDAIWDWDLASGTLFWGEGFKQLFGYNEDELSSDIYSWISHLHPEDSERISNSIREFIDGNDLNWKAEFRYQKADGLYAYVIAKGFIQRDNDGKATRMVGAMQDVTNQKEREQQLKLYESVVLNTNDSVMITEAEPFDEPGPRILFVNEAFTKMTGYSAEDVIGKSPRILQGPQSDMEELNRLGTALRNWQPYEVTTINYKKNGEPFWINFSVTPIADETGWYTHWIAIERDITEKVNHEQQLIEANRKIVNTLESIQDGFYALDKNWVVTYWNKEAEKLLKVKREEIIGKNLWQTFKQIVALRFHNEYIRAVEENTPVRFEEYLSDLGSWFEMSAFPSEDGMTVYFKDITERKRNEQEIKSERNLLRTLIDNLPDTIYYKDTDARKLISNKFDYSLIGAETEEEVLGKTDLELFSSNLTHEGYKHDIEILKTGKPLVNYEEYFTTHNGNPIWLLTSKMPIKDDKGKIVGLLGIGRDITERKVAEEKIKNVNNELEKYVQQLLISNAELEQFAYVASHDLQEPLRMITSFLTQLEKKYNDVLDERGKQYIYFAVDGAKRMRQIILDLLEFSRIGRAEDKMELLDLNELVNEILILHRKQIKEKKAVISINNLPKLITSKNYMRQVFQNLISNCLKYTSTQDGIIPEISISAESFENHWQFSIADNGIGIDPKYFDKIFIIFQRLHNKDEYSGTGIGLAITKKIIENLGGNIWVKSEEGKGSTFYFTIAKQDI</sequence>
<keyword evidence="3" id="KW-0597">Phosphoprotein</keyword>
<feature type="domain" description="PAC" evidence="9">
    <location>
        <begin position="1217"/>
        <end position="1269"/>
    </location>
</feature>
<evidence type="ECO:0000256" key="5">
    <source>
        <dbReference type="ARBA" id="ARBA00022777"/>
    </source>
</evidence>
<dbReference type="SMART" id="SM00091">
    <property type="entry name" value="PAS"/>
    <property type="match status" value="11"/>
</dbReference>
<dbReference type="InterPro" id="IPR035965">
    <property type="entry name" value="PAS-like_dom_sf"/>
</dbReference>
<reference evidence="10" key="1">
    <citation type="submission" date="2021-12" db="EMBL/GenBank/DDBJ databases">
        <authorList>
            <person name="Rodrigo-Torres L."/>
            <person name="Arahal R. D."/>
            <person name="Lucena T."/>
        </authorList>
    </citation>
    <scope>NUCLEOTIDE SEQUENCE</scope>
    <source>
        <strain evidence="10">CECT 8858</strain>
    </source>
</reference>
<evidence type="ECO:0000259" key="9">
    <source>
        <dbReference type="PROSITE" id="PS50113"/>
    </source>
</evidence>
<dbReference type="Gene3D" id="3.30.450.20">
    <property type="entry name" value="PAS domain"/>
    <property type="match status" value="13"/>
</dbReference>
<organism evidence="10 11">
    <name type="scientific">Emticicia aquatica</name>
    <dbReference type="NCBI Taxonomy" id="1681835"/>
    <lineage>
        <taxon>Bacteria</taxon>
        <taxon>Pseudomonadati</taxon>
        <taxon>Bacteroidota</taxon>
        <taxon>Cytophagia</taxon>
        <taxon>Cytophagales</taxon>
        <taxon>Leadbetterellaceae</taxon>
        <taxon>Emticicia</taxon>
    </lineage>
</organism>
<keyword evidence="4 10" id="KW-0808">Transferase</keyword>
<dbReference type="InterPro" id="IPR003594">
    <property type="entry name" value="HATPase_dom"/>
</dbReference>
<dbReference type="Pfam" id="PF08448">
    <property type="entry name" value="PAS_4"/>
    <property type="match status" value="2"/>
</dbReference>
<proteinExistence type="predicted"/>
<feature type="coiled-coil region" evidence="6">
    <location>
        <begin position="1633"/>
        <end position="1660"/>
    </location>
</feature>
<dbReference type="Pfam" id="PF13188">
    <property type="entry name" value="PAS_8"/>
    <property type="match status" value="1"/>
</dbReference>
<keyword evidence="6" id="KW-0175">Coiled coil</keyword>
<dbReference type="InterPro" id="IPR013655">
    <property type="entry name" value="PAS_fold_3"/>
</dbReference>
<dbReference type="InterPro" id="IPR013656">
    <property type="entry name" value="PAS_4"/>
</dbReference>
<dbReference type="SUPFAM" id="SSF55785">
    <property type="entry name" value="PYP-like sensor domain (PAS domain)"/>
    <property type="match status" value="12"/>
</dbReference>
<dbReference type="PROSITE" id="PS50109">
    <property type="entry name" value="HIS_KIN"/>
    <property type="match status" value="1"/>
</dbReference>
<dbReference type="Pfam" id="PF00512">
    <property type="entry name" value="HisKA"/>
    <property type="match status" value="1"/>
</dbReference>
<dbReference type="Gene3D" id="3.30.565.10">
    <property type="entry name" value="Histidine kinase-like ATPase, C-terminal domain"/>
    <property type="match status" value="1"/>
</dbReference>
<dbReference type="SMART" id="SM00086">
    <property type="entry name" value="PAC"/>
    <property type="match status" value="9"/>
</dbReference>
<keyword evidence="11" id="KW-1185">Reference proteome</keyword>
<evidence type="ECO:0000313" key="11">
    <source>
        <dbReference type="Proteomes" id="UP000837932"/>
    </source>
</evidence>
<dbReference type="RefSeq" id="WP_238804905.1">
    <property type="nucleotide sequence ID" value="NZ_CAKLPY010000001.1"/>
</dbReference>
<dbReference type="InterPro" id="IPR003661">
    <property type="entry name" value="HisK_dim/P_dom"/>
</dbReference>
<dbReference type="InterPro" id="IPR001610">
    <property type="entry name" value="PAC"/>
</dbReference>
<dbReference type="NCBIfam" id="TIGR00229">
    <property type="entry name" value="sensory_box"/>
    <property type="match status" value="11"/>
</dbReference>
<dbReference type="Proteomes" id="UP000837932">
    <property type="component" value="Unassembled WGS sequence"/>
</dbReference>
<accession>A0ABN8EPG5</accession>
<dbReference type="CDD" id="cd00130">
    <property type="entry name" value="PAS"/>
    <property type="match status" value="8"/>
</dbReference>
<feature type="domain" description="PAC" evidence="9">
    <location>
        <begin position="959"/>
        <end position="1011"/>
    </location>
</feature>
<dbReference type="PANTHER" id="PTHR43304:SF1">
    <property type="entry name" value="PAC DOMAIN-CONTAINING PROTEIN"/>
    <property type="match status" value="1"/>
</dbReference>
<dbReference type="Gene3D" id="2.10.70.100">
    <property type="match status" value="1"/>
</dbReference>
<dbReference type="SUPFAM" id="SSF55874">
    <property type="entry name" value="ATPase domain of HSP90 chaperone/DNA topoisomerase II/histidine kinase"/>
    <property type="match status" value="1"/>
</dbReference>